<reference evidence="10" key="1">
    <citation type="submission" date="2020-10" db="EMBL/GenBank/DDBJ databases">
        <title>Ca. Dormibacterota MAGs.</title>
        <authorList>
            <person name="Montgomery K."/>
        </authorList>
    </citation>
    <scope>NUCLEOTIDE SEQUENCE [LARGE SCALE GENOMIC DNA]</scope>
    <source>
        <strain evidence="10">SC8812_S17_10</strain>
    </source>
</reference>
<evidence type="ECO:0000313" key="10">
    <source>
        <dbReference type="EMBL" id="MBJ7600694.1"/>
    </source>
</evidence>
<accession>A0A934NBB7</accession>
<proteinExistence type="inferred from homology"/>
<protein>
    <recommendedName>
        <fullName evidence="8 9">Dephospho-CoA kinase</fullName>
        <ecNumber evidence="8 9">2.7.1.24</ecNumber>
    </recommendedName>
    <alternativeName>
        <fullName evidence="8">Dephosphocoenzyme A kinase</fullName>
    </alternativeName>
</protein>
<comment type="catalytic activity">
    <reaction evidence="8">
        <text>3'-dephospho-CoA + ATP = ADP + CoA + H(+)</text>
        <dbReference type="Rhea" id="RHEA:18245"/>
        <dbReference type="ChEBI" id="CHEBI:15378"/>
        <dbReference type="ChEBI" id="CHEBI:30616"/>
        <dbReference type="ChEBI" id="CHEBI:57287"/>
        <dbReference type="ChEBI" id="CHEBI:57328"/>
        <dbReference type="ChEBI" id="CHEBI:456216"/>
        <dbReference type="EC" id="2.7.1.24"/>
    </reaction>
</comment>
<evidence type="ECO:0000256" key="4">
    <source>
        <dbReference type="ARBA" id="ARBA00022741"/>
    </source>
</evidence>
<organism evidence="10 11">
    <name type="scientific">Candidatus Nephthysia bennettiae</name>
    <dbReference type="NCBI Taxonomy" id="3127016"/>
    <lineage>
        <taxon>Bacteria</taxon>
        <taxon>Bacillati</taxon>
        <taxon>Candidatus Dormiibacterota</taxon>
        <taxon>Candidatus Dormibacteria</taxon>
        <taxon>Candidatus Dormibacterales</taxon>
        <taxon>Candidatus Dormibacteraceae</taxon>
        <taxon>Candidatus Nephthysia</taxon>
    </lineage>
</organism>
<keyword evidence="2 8" id="KW-0963">Cytoplasm</keyword>
<keyword evidence="5 8" id="KW-0418">Kinase</keyword>
<dbReference type="InterPro" id="IPR001977">
    <property type="entry name" value="Depp_CoAkinase"/>
</dbReference>
<dbReference type="Pfam" id="PF01121">
    <property type="entry name" value="CoaE"/>
    <property type="match status" value="1"/>
</dbReference>
<keyword evidence="4 8" id="KW-0547">Nucleotide-binding</keyword>
<dbReference type="EMBL" id="JAEKNR010000217">
    <property type="protein sequence ID" value="MBJ7600694.1"/>
    <property type="molecule type" value="Genomic_DNA"/>
</dbReference>
<keyword evidence="3 8" id="KW-0808">Transferase</keyword>
<dbReference type="NCBIfam" id="TIGR00152">
    <property type="entry name" value="dephospho-CoA kinase"/>
    <property type="match status" value="1"/>
</dbReference>
<dbReference type="HAMAP" id="MF_00376">
    <property type="entry name" value="Dephospho_CoA_kinase"/>
    <property type="match status" value="1"/>
</dbReference>
<dbReference type="Gene3D" id="3.40.50.300">
    <property type="entry name" value="P-loop containing nucleotide triphosphate hydrolases"/>
    <property type="match status" value="1"/>
</dbReference>
<dbReference type="GO" id="GO:0005737">
    <property type="term" value="C:cytoplasm"/>
    <property type="evidence" value="ECO:0007669"/>
    <property type="project" value="UniProtKB-SubCell"/>
</dbReference>
<dbReference type="CDD" id="cd02022">
    <property type="entry name" value="DPCK"/>
    <property type="match status" value="1"/>
</dbReference>
<evidence type="ECO:0000256" key="3">
    <source>
        <dbReference type="ARBA" id="ARBA00022679"/>
    </source>
</evidence>
<comment type="caution">
    <text evidence="10">The sequence shown here is derived from an EMBL/GenBank/DDBJ whole genome shotgun (WGS) entry which is preliminary data.</text>
</comment>
<feature type="binding site" evidence="8">
    <location>
        <begin position="24"/>
        <end position="29"/>
    </location>
    <ligand>
        <name>ATP</name>
        <dbReference type="ChEBI" id="CHEBI:30616"/>
    </ligand>
</feature>
<evidence type="ECO:0000256" key="9">
    <source>
        <dbReference type="NCBIfam" id="TIGR00152"/>
    </source>
</evidence>
<keyword evidence="6 8" id="KW-0067">ATP-binding</keyword>
<dbReference type="PROSITE" id="PS51219">
    <property type="entry name" value="DPCK"/>
    <property type="match status" value="1"/>
</dbReference>
<keyword evidence="11" id="KW-1185">Reference proteome</keyword>
<dbReference type="PANTHER" id="PTHR10695">
    <property type="entry name" value="DEPHOSPHO-COA KINASE-RELATED"/>
    <property type="match status" value="1"/>
</dbReference>
<evidence type="ECO:0000313" key="11">
    <source>
        <dbReference type="Proteomes" id="UP000612893"/>
    </source>
</evidence>
<evidence type="ECO:0000256" key="5">
    <source>
        <dbReference type="ARBA" id="ARBA00022777"/>
    </source>
</evidence>
<dbReference type="InterPro" id="IPR027417">
    <property type="entry name" value="P-loop_NTPase"/>
</dbReference>
<sequence>MLIRGREWNGRSPVRLIGLTGGIGTGKSAVAGHLRELGVTVIDADEGTRAVQAPGTEGLRRLVAAFGPEILTSEGALDRARLGAAVFADAEARRRLNAIAHPLVRDWMAERLREAAERGDEMVVMDIPLLFETRGPEEFDAVILVYATEELQLRRLVEQRGMDEQAARDRIAAQMPIDDKRRLASHVIVNTSTLEDLRHQVERTWAEVVAGSNEEA</sequence>
<dbReference type="GO" id="GO:0015937">
    <property type="term" value="P:coenzyme A biosynthetic process"/>
    <property type="evidence" value="ECO:0007669"/>
    <property type="project" value="UniProtKB-UniRule"/>
</dbReference>
<comment type="subcellular location">
    <subcellularLocation>
        <location evidence="8">Cytoplasm</location>
    </subcellularLocation>
</comment>
<dbReference type="AlphaFoldDB" id="A0A934NBB7"/>
<dbReference type="GO" id="GO:0004140">
    <property type="term" value="F:dephospho-CoA kinase activity"/>
    <property type="evidence" value="ECO:0007669"/>
    <property type="project" value="UniProtKB-UniRule"/>
</dbReference>
<evidence type="ECO:0000256" key="1">
    <source>
        <dbReference type="ARBA" id="ARBA00009018"/>
    </source>
</evidence>
<evidence type="ECO:0000256" key="7">
    <source>
        <dbReference type="ARBA" id="ARBA00022993"/>
    </source>
</evidence>
<dbReference type="FunFam" id="3.40.50.300:FF:000991">
    <property type="entry name" value="Dephospho-CoA kinase"/>
    <property type="match status" value="1"/>
</dbReference>
<dbReference type="SUPFAM" id="SSF52540">
    <property type="entry name" value="P-loop containing nucleoside triphosphate hydrolases"/>
    <property type="match status" value="1"/>
</dbReference>
<comment type="function">
    <text evidence="8">Catalyzes the phosphorylation of the 3'-hydroxyl group of dephosphocoenzyme A to form coenzyme A.</text>
</comment>
<evidence type="ECO:0000256" key="8">
    <source>
        <dbReference type="HAMAP-Rule" id="MF_00376"/>
    </source>
</evidence>
<dbReference type="GO" id="GO:0005524">
    <property type="term" value="F:ATP binding"/>
    <property type="evidence" value="ECO:0007669"/>
    <property type="project" value="UniProtKB-UniRule"/>
</dbReference>
<dbReference type="PANTHER" id="PTHR10695:SF46">
    <property type="entry name" value="BIFUNCTIONAL COENZYME A SYNTHASE-RELATED"/>
    <property type="match status" value="1"/>
</dbReference>
<comment type="similarity">
    <text evidence="1 8">Belongs to the CoaE family.</text>
</comment>
<dbReference type="EC" id="2.7.1.24" evidence="8 9"/>
<keyword evidence="7 8" id="KW-0173">Coenzyme A biosynthesis</keyword>
<name>A0A934NBB7_9BACT</name>
<evidence type="ECO:0000256" key="2">
    <source>
        <dbReference type="ARBA" id="ARBA00022490"/>
    </source>
</evidence>
<comment type="pathway">
    <text evidence="8">Cofactor biosynthesis; coenzyme A biosynthesis; CoA from (R)-pantothenate: step 5/5.</text>
</comment>
<evidence type="ECO:0000256" key="6">
    <source>
        <dbReference type="ARBA" id="ARBA00022840"/>
    </source>
</evidence>
<gene>
    <name evidence="8" type="primary">coaE</name>
    <name evidence="10" type="ORF">JF922_21825</name>
</gene>
<dbReference type="Proteomes" id="UP000612893">
    <property type="component" value="Unassembled WGS sequence"/>
</dbReference>